<dbReference type="OrthoDB" id="9766708at2"/>
<dbReference type="AlphaFoldDB" id="A0A2N5XV55"/>
<dbReference type="PRINTS" id="PR00735">
    <property type="entry name" value="GLHYDRLASE8"/>
</dbReference>
<dbReference type="EC" id="3.2.1.4" evidence="3"/>
<dbReference type="InterPro" id="IPR012341">
    <property type="entry name" value="6hp_glycosidase-like_sf"/>
</dbReference>
<comment type="caution">
    <text evidence="9">The sequence shown here is derived from an EMBL/GenBank/DDBJ whole genome shotgun (WGS) entry which is preliminary data.</text>
</comment>
<dbReference type="Gene3D" id="1.50.10.10">
    <property type="match status" value="1"/>
</dbReference>
<name>A0A2N5XV55_9HYPH</name>
<dbReference type="Pfam" id="PF01270">
    <property type="entry name" value="Glyco_hydro_8"/>
    <property type="match status" value="1"/>
</dbReference>
<keyword evidence="8" id="KW-0732">Signal</keyword>
<dbReference type="GO" id="GO:0030245">
    <property type="term" value="P:cellulose catabolic process"/>
    <property type="evidence" value="ECO:0007669"/>
    <property type="project" value="UniProtKB-KW"/>
</dbReference>
<keyword evidence="5" id="KW-0136">Cellulose degradation</keyword>
<keyword evidence="7" id="KW-0119">Carbohydrate metabolism</keyword>
<keyword evidence="6" id="KW-0326">Glycosidase</keyword>
<feature type="signal peptide" evidence="8">
    <location>
        <begin position="1"/>
        <end position="27"/>
    </location>
</feature>
<dbReference type="InterPro" id="IPR002037">
    <property type="entry name" value="Glyco_hydro_8"/>
</dbReference>
<keyword evidence="4" id="KW-0378">Hydrolase</keyword>
<comment type="similarity">
    <text evidence="2">Belongs to the glycosyl hydrolase 8 (cellulase D) family.</text>
</comment>
<evidence type="ECO:0000256" key="1">
    <source>
        <dbReference type="ARBA" id="ARBA00000966"/>
    </source>
</evidence>
<feature type="chain" id="PRO_5014898376" description="cellulase" evidence="8">
    <location>
        <begin position="28"/>
        <end position="366"/>
    </location>
</feature>
<dbReference type="Proteomes" id="UP000234881">
    <property type="component" value="Unassembled WGS sequence"/>
</dbReference>
<accession>A0A2N5XV55</accession>
<evidence type="ECO:0000256" key="4">
    <source>
        <dbReference type="ARBA" id="ARBA00022801"/>
    </source>
</evidence>
<evidence type="ECO:0000256" key="5">
    <source>
        <dbReference type="ARBA" id="ARBA00023001"/>
    </source>
</evidence>
<evidence type="ECO:0000313" key="10">
    <source>
        <dbReference type="Proteomes" id="UP000234881"/>
    </source>
</evidence>
<sequence length="366" mass="40005">METILSKLIRIACLLVWAMAGSVFVMAASAQDNLQTNTVFGALADSPLWAAYKKQFVGSKGNVIDNVNGGISHSESQGYGMLLAIAANDKAAFDLIYSFTSNTLAVRSDALHSWRYTPTAQQAVSDTNNASDGDILIAWALLEASEAGWGQNHRDKALEILTDLEPQMSEWPEIGLILAPGEMGFDYKKTGLIANLSYWVFPAFERLAHLTGARRWLRLQASGEQLIDQFVIQKQGRVPDWILLKKGHVNALLAPEKPPLFGYEAIRIPLYLLMSETGNKDLALAIIKAAQTASGQKLQVLDIESGKAEDVFKDAGYDTIVSLAHCHDTGTPIRSSLMQSLDQNYYPATLQLLALAAAKQRYASCL</sequence>
<evidence type="ECO:0000256" key="8">
    <source>
        <dbReference type="SAM" id="SignalP"/>
    </source>
</evidence>
<dbReference type="InterPro" id="IPR008928">
    <property type="entry name" value="6-hairpin_glycosidase_sf"/>
</dbReference>
<keyword evidence="7" id="KW-0624">Polysaccharide degradation</keyword>
<evidence type="ECO:0000256" key="7">
    <source>
        <dbReference type="ARBA" id="ARBA00023326"/>
    </source>
</evidence>
<evidence type="ECO:0000256" key="2">
    <source>
        <dbReference type="ARBA" id="ARBA00009209"/>
    </source>
</evidence>
<dbReference type="SUPFAM" id="SSF48208">
    <property type="entry name" value="Six-hairpin glycosidases"/>
    <property type="match status" value="1"/>
</dbReference>
<evidence type="ECO:0000256" key="3">
    <source>
        <dbReference type="ARBA" id="ARBA00012601"/>
    </source>
</evidence>
<evidence type="ECO:0000256" key="6">
    <source>
        <dbReference type="ARBA" id="ARBA00023295"/>
    </source>
</evidence>
<protein>
    <recommendedName>
        <fullName evidence="3">cellulase</fullName>
        <ecNumber evidence="3">3.2.1.4</ecNumber>
    </recommendedName>
</protein>
<dbReference type="GO" id="GO:0008810">
    <property type="term" value="F:cellulase activity"/>
    <property type="evidence" value="ECO:0007669"/>
    <property type="project" value="UniProtKB-EC"/>
</dbReference>
<dbReference type="EMBL" id="PKUQ01000008">
    <property type="protein sequence ID" value="PLW78391.1"/>
    <property type="molecule type" value="Genomic_DNA"/>
</dbReference>
<organism evidence="9 10">
    <name type="scientific">Cohaesibacter celericrescens</name>
    <dbReference type="NCBI Taxonomy" id="2067669"/>
    <lineage>
        <taxon>Bacteria</taxon>
        <taxon>Pseudomonadati</taxon>
        <taxon>Pseudomonadota</taxon>
        <taxon>Alphaproteobacteria</taxon>
        <taxon>Hyphomicrobiales</taxon>
        <taxon>Cohaesibacteraceae</taxon>
    </lineage>
</organism>
<reference evidence="9 10" key="1">
    <citation type="submission" date="2018-01" db="EMBL/GenBank/DDBJ databases">
        <title>The draft genome sequence of Cohaesibacter sp. H1304.</title>
        <authorList>
            <person name="Wang N.-N."/>
            <person name="Du Z.-J."/>
        </authorList>
    </citation>
    <scope>NUCLEOTIDE SEQUENCE [LARGE SCALE GENOMIC DNA]</scope>
    <source>
        <strain evidence="9 10">H1304</strain>
    </source>
</reference>
<proteinExistence type="inferred from homology"/>
<comment type="catalytic activity">
    <reaction evidence="1">
        <text>Endohydrolysis of (1-&gt;4)-beta-D-glucosidic linkages in cellulose, lichenin and cereal beta-D-glucans.</text>
        <dbReference type="EC" id="3.2.1.4"/>
    </reaction>
</comment>
<evidence type="ECO:0000313" key="9">
    <source>
        <dbReference type="EMBL" id="PLW78391.1"/>
    </source>
</evidence>
<keyword evidence="10" id="KW-1185">Reference proteome</keyword>
<gene>
    <name evidence="9" type="ORF">C0081_04665</name>
</gene>